<dbReference type="EMBL" id="CM056743">
    <property type="protein sequence ID" value="KAJ8674288.1"/>
    <property type="molecule type" value="Genomic_DNA"/>
</dbReference>
<keyword evidence="2" id="KW-1185">Reference proteome</keyword>
<evidence type="ECO:0000313" key="1">
    <source>
        <dbReference type="EMBL" id="KAJ8674288.1"/>
    </source>
</evidence>
<reference evidence="1" key="1">
    <citation type="submission" date="2023-04" db="EMBL/GenBank/DDBJ databases">
        <title>A chromosome-level genome assembly of the parasitoid wasp Eretmocerus hayati.</title>
        <authorList>
            <person name="Zhong Y."/>
            <person name="Liu S."/>
            <person name="Liu Y."/>
        </authorList>
    </citation>
    <scope>NUCLEOTIDE SEQUENCE</scope>
    <source>
        <strain evidence="1">ZJU_SS_LIU_2023</strain>
    </source>
</reference>
<evidence type="ECO:0000313" key="2">
    <source>
        <dbReference type="Proteomes" id="UP001239111"/>
    </source>
</evidence>
<proteinExistence type="predicted"/>
<accession>A0ACC2NSU4</accession>
<comment type="caution">
    <text evidence="1">The sequence shown here is derived from an EMBL/GenBank/DDBJ whole genome shotgun (WGS) entry which is preliminary data.</text>
</comment>
<sequence>MCARCIRKAQGNARILYRCMVHGCMHKHLQRKNRRKRRMRKRGLIQAATEKRTTSEEGKGKAGAADIRRRRRPSDAAQVNTVEAHPDPQVRPVVWCLQSENSEIGLPQPLDRYHQKETHSSFNFVDHPP</sequence>
<gene>
    <name evidence="1" type="ORF">QAD02_005550</name>
</gene>
<name>A0ACC2NSU4_9HYME</name>
<protein>
    <submittedName>
        <fullName evidence="1">Uncharacterized protein</fullName>
    </submittedName>
</protein>
<organism evidence="1 2">
    <name type="scientific">Eretmocerus hayati</name>
    <dbReference type="NCBI Taxonomy" id="131215"/>
    <lineage>
        <taxon>Eukaryota</taxon>
        <taxon>Metazoa</taxon>
        <taxon>Ecdysozoa</taxon>
        <taxon>Arthropoda</taxon>
        <taxon>Hexapoda</taxon>
        <taxon>Insecta</taxon>
        <taxon>Pterygota</taxon>
        <taxon>Neoptera</taxon>
        <taxon>Endopterygota</taxon>
        <taxon>Hymenoptera</taxon>
        <taxon>Apocrita</taxon>
        <taxon>Proctotrupomorpha</taxon>
        <taxon>Chalcidoidea</taxon>
        <taxon>Aphelinidae</taxon>
        <taxon>Aphelininae</taxon>
        <taxon>Eretmocerus</taxon>
    </lineage>
</organism>
<dbReference type="Proteomes" id="UP001239111">
    <property type="component" value="Chromosome 3"/>
</dbReference>